<accession>A0ABQ7PVT9</accession>
<feature type="compositionally biased region" description="Acidic residues" evidence="1">
    <location>
        <begin position="16"/>
        <end position="39"/>
    </location>
</feature>
<keyword evidence="3" id="KW-1185">Reference proteome</keyword>
<feature type="region of interest" description="Disordered" evidence="1">
    <location>
        <begin position="1"/>
        <end position="49"/>
    </location>
</feature>
<dbReference type="EMBL" id="JAHIBW010000027">
    <property type="protein sequence ID" value="KAG7297089.1"/>
    <property type="molecule type" value="Genomic_DNA"/>
</dbReference>
<reference evidence="2 3" key="1">
    <citation type="submission" date="2021-06" db="EMBL/GenBank/DDBJ databases">
        <title>A haploid diamondback moth (Plutella xylostella L.) genome assembly resolves 31 chromosomes and identifies a diamide resistance mutation.</title>
        <authorList>
            <person name="Ward C.M."/>
            <person name="Perry K.D."/>
            <person name="Baker G."/>
            <person name="Powis K."/>
            <person name="Heckel D.G."/>
            <person name="Baxter S.W."/>
        </authorList>
    </citation>
    <scope>NUCLEOTIDE SEQUENCE [LARGE SCALE GENOMIC DNA]</scope>
    <source>
        <strain evidence="2 3">LV</strain>
        <tissue evidence="2">Single pupa</tissue>
    </source>
</reference>
<proteinExistence type="predicted"/>
<sequence>MSSPALREGKPSVQELFDDDYNNDYSDTEDSETEEDMMEERDWFPQSIFDGDVLESDVDLA</sequence>
<gene>
    <name evidence="2" type="ORF">JYU34_020031</name>
</gene>
<comment type="caution">
    <text evidence="2">The sequence shown here is derived from an EMBL/GenBank/DDBJ whole genome shotgun (WGS) entry which is preliminary data.</text>
</comment>
<evidence type="ECO:0000256" key="1">
    <source>
        <dbReference type="SAM" id="MobiDB-lite"/>
    </source>
</evidence>
<name>A0ABQ7PVT9_PLUXY</name>
<evidence type="ECO:0000313" key="3">
    <source>
        <dbReference type="Proteomes" id="UP000823941"/>
    </source>
</evidence>
<organism evidence="2 3">
    <name type="scientific">Plutella xylostella</name>
    <name type="common">Diamondback moth</name>
    <name type="synonym">Plutella maculipennis</name>
    <dbReference type="NCBI Taxonomy" id="51655"/>
    <lineage>
        <taxon>Eukaryota</taxon>
        <taxon>Metazoa</taxon>
        <taxon>Ecdysozoa</taxon>
        <taxon>Arthropoda</taxon>
        <taxon>Hexapoda</taxon>
        <taxon>Insecta</taxon>
        <taxon>Pterygota</taxon>
        <taxon>Neoptera</taxon>
        <taxon>Endopterygota</taxon>
        <taxon>Lepidoptera</taxon>
        <taxon>Glossata</taxon>
        <taxon>Ditrysia</taxon>
        <taxon>Yponomeutoidea</taxon>
        <taxon>Plutellidae</taxon>
        <taxon>Plutella</taxon>
    </lineage>
</organism>
<protein>
    <submittedName>
        <fullName evidence="2">Uncharacterized protein</fullName>
    </submittedName>
</protein>
<evidence type="ECO:0000313" key="2">
    <source>
        <dbReference type="EMBL" id="KAG7297089.1"/>
    </source>
</evidence>
<dbReference type="Proteomes" id="UP000823941">
    <property type="component" value="Chromosome 27"/>
</dbReference>